<keyword evidence="4" id="KW-1185">Reference proteome</keyword>
<dbReference type="AlphaFoldDB" id="A0ABD5YQQ5"/>
<dbReference type="Proteomes" id="UP001596417">
    <property type="component" value="Unassembled WGS sequence"/>
</dbReference>
<comment type="caution">
    <text evidence="3">The sequence shown here is derived from an EMBL/GenBank/DDBJ whole genome shotgun (WGS) entry which is preliminary data.</text>
</comment>
<dbReference type="Pfam" id="PF12804">
    <property type="entry name" value="NTP_transf_3"/>
    <property type="match status" value="1"/>
</dbReference>
<dbReference type="InterPro" id="IPR025877">
    <property type="entry name" value="MobA-like_NTP_Trfase"/>
</dbReference>
<dbReference type="RefSeq" id="WP_248909812.1">
    <property type="nucleotide sequence ID" value="NZ_CP109979.1"/>
</dbReference>
<protein>
    <submittedName>
        <fullName evidence="3">NTP transferase domain-containing protein</fullName>
    </submittedName>
</protein>
<evidence type="ECO:0000259" key="2">
    <source>
        <dbReference type="Pfam" id="PF12804"/>
    </source>
</evidence>
<dbReference type="EMBL" id="JBHTAX010000001">
    <property type="protein sequence ID" value="MFC7191616.1"/>
    <property type="molecule type" value="Genomic_DNA"/>
</dbReference>
<accession>A0ABD5YQQ5</accession>
<proteinExistence type="predicted"/>
<sequence length="183" mass="19569">MCGGRGTRLQCAEKPLFSVGGRPMIDRVIDALDACESVYAVVSPHTPETAIRAREALECTTIETPGDGYVPDLNSALSRVEPPVLTVAADLPLLDGQTVSAVLDRTTAYDGSLTVCVPVERKRKLGVSADTVFEHEGRTLAPSGLNVVADATDELMIRENDRLAVNVNRPRDAQIAEALLPCE</sequence>
<organism evidence="3 4">
    <name type="scientific">Halocatena marina</name>
    <dbReference type="NCBI Taxonomy" id="2934937"/>
    <lineage>
        <taxon>Archaea</taxon>
        <taxon>Methanobacteriati</taxon>
        <taxon>Methanobacteriota</taxon>
        <taxon>Stenosarchaea group</taxon>
        <taxon>Halobacteria</taxon>
        <taxon>Halobacteriales</taxon>
        <taxon>Natronomonadaceae</taxon>
        <taxon>Halocatena</taxon>
    </lineage>
</organism>
<dbReference type="GeneID" id="76201376"/>
<dbReference type="PANTHER" id="PTHR19136:SF86">
    <property type="entry name" value="ADENOSYLCOBINAMIDE-PHOSPHATE GUANYLYLTRANSFERASE"/>
    <property type="match status" value="1"/>
</dbReference>
<evidence type="ECO:0000313" key="4">
    <source>
        <dbReference type="Proteomes" id="UP001596417"/>
    </source>
</evidence>
<evidence type="ECO:0000313" key="3">
    <source>
        <dbReference type="EMBL" id="MFC7191616.1"/>
    </source>
</evidence>
<feature type="domain" description="MobA-like NTP transferase" evidence="2">
    <location>
        <begin position="2"/>
        <end position="119"/>
    </location>
</feature>
<evidence type="ECO:0000256" key="1">
    <source>
        <dbReference type="ARBA" id="ARBA00022679"/>
    </source>
</evidence>
<reference evidence="3 4" key="1">
    <citation type="journal article" date="2019" name="Int. J. Syst. Evol. Microbiol.">
        <title>The Global Catalogue of Microorganisms (GCM) 10K type strain sequencing project: providing services to taxonomists for standard genome sequencing and annotation.</title>
        <authorList>
            <consortium name="The Broad Institute Genomics Platform"/>
            <consortium name="The Broad Institute Genome Sequencing Center for Infectious Disease"/>
            <person name="Wu L."/>
            <person name="Ma J."/>
        </authorList>
    </citation>
    <scope>NUCLEOTIDE SEQUENCE [LARGE SCALE GENOMIC DNA]</scope>
    <source>
        <strain evidence="3 4">RDMS1</strain>
    </source>
</reference>
<name>A0ABD5YQQ5_9EURY</name>
<dbReference type="InterPro" id="IPR029044">
    <property type="entry name" value="Nucleotide-diphossugar_trans"/>
</dbReference>
<dbReference type="SUPFAM" id="SSF53448">
    <property type="entry name" value="Nucleotide-diphospho-sugar transferases"/>
    <property type="match status" value="1"/>
</dbReference>
<keyword evidence="1 3" id="KW-0808">Transferase</keyword>
<dbReference type="GO" id="GO:0016779">
    <property type="term" value="F:nucleotidyltransferase activity"/>
    <property type="evidence" value="ECO:0007669"/>
    <property type="project" value="UniProtKB-ARBA"/>
</dbReference>
<dbReference type="PANTHER" id="PTHR19136">
    <property type="entry name" value="MOLYBDENUM COFACTOR GUANYLYLTRANSFERASE"/>
    <property type="match status" value="1"/>
</dbReference>
<gene>
    <name evidence="3" type="ORF">ACFQL7_18700</name>
</gene>
<dbReference type="Gene3D" id="3.90.550.10">
    <property type="entry name" value="Spore Coat Polysaccharide Biosynthesis Protein SpsA, Chain A"/>
    <property type="match status" value="1"/>
</dbReference>